<proteinExistence type="predicted"/>
<dbReference type="EMBL" id="CAMAPF010000951">
    <property type="protein sequence ID" value="CAH9128777.1"/>
    <property type="molecule type" value="Genomic_DNA"/>
</dbReference>
<comment type="caution">
    <text evidence="1">The sequence shown here is derived from an EMBL/GenBank/DDBJ whole genome shotgun (WGS) entry which is preliminary data.</text>
</comment>
<sequence length="82" mass="9488">MHPLKLCVNYHPNKRKNGELIDYSSQPKVMEVISKLSTAFHEVESEHQSQEVEISWASKAVMSELHLKYFDVVGYNKKRVLG</sequence>
<reference evidence="1" key="1">
    <citation type="submission" date="2022-07" db="EMBL/GenBank/DDBJ databases">
        <authorList>
            <person name="Macas J."/>
            <person name="Novak P."/>
            <person name="Neumann P."/>
        </authorList>
    </citation>
    <scope>NUCLEOTIDE SEQUENCE</scope>
</reference>
<feature type="non-terminal residue" evidence="1">
    <location>
        <position position="82"/>
    </location>
</feature>
<accession>A0AAV0EZT4</accession>
<evidence type="ECO:0000313" key="1">
    <source>
        <dbReference type="EMBL" id="CAH9128777.1"/>
    </source>
</evidence>
<protein>
    <submittedName>
        <fullName evidence="1">Uncharacterized protein</fullName>
    </submittedName>
</protein>
<name>A0AAV0EZT4_9ASTE</name>
<dbReference type="Proteomes" id="UP001152523">
    <property type="component" value="Unassembled WGS sequence"/>
</dbReference>
<keyword evidence="2" id="KW-1185">Reference proteome</keyword>
<gene>
    <name evidence="1" type="ORF">CEPIT_LOCUS29336</name>
</gene>
<dbReference type="AlphaFoldDB" id="A0AAV0EZT4"/>
<evidence type="ECO:0000313" key="2">
    <source>
        <dbReference type="Proteomes" id="UP001152523"/>
    </source>
</evidence>
<organism evidence="1 2">
    <name type="scientific">Cuscuta epithymum</name>
    <dbReference type="NCBI Taxonomy" id="186058"/>
    <lineage>
        <taxon>Eukaryota</taxon>
        <taxon>Viridiplantae</taxon>
        <taxon>Streptophyta</taxon>
        <taxon>Embryophyta</taxon>
        <taxon>Tracheophyta</taxon>
        <taxon>Spermatophyta</taxon>
        <taxon>Magnoliopsida</taxon>
        <taxon>eudicotyledons</taxon>
        <taxon>Gunneridae</taxon>
        <taxon>Pentapetalae</taxon>
        <taxon>asterids</taxon>
        <taxon>lamiids</taxon>
        <taxon>Solanales</taxon>
        <taxon>Convolvulaceae</taxon>
        <taxon>Cuscuteae</taxon>
        <taxon>Cuscuta</taxon>
        <taxon>Cuscuta subgen. Cuscuta</taxon>
    </lineage>
</organism>